<dbReference type="EMBL" id="JASBNA010000011">
    <property type="protein sequence ID" value="KAK7688129.1"/>
    <property type="molecule type" value="Genomic_DNA"/>
</dbReference>
<sequence>MLIRIATGNNPNLAKKSQEVFQRLVDEAITANPWPPIAEYILRRNKELREKKSFSKPLNWAFDADKPFRHPPL</sequence>
<accession>A0AAW0G9T0</accession>
<reference evidence="1 2" key="1">
    <citation type="submission" date="2022-09" db="EMBL/GenBank/DDBJ databases">
        <authorList>
            <person name="Palmer J.M."/>
        </authorList>
    </citation>
    <scope>NUCLEOTIDE SEQUENCE [LARGE SCALE GENOMIC DNA]</scope>
    <source>
        <strain evidence="1 2">DSM 7382</strain>
    </source>
</reference>
<evidence type="ECO:0000313" key="2">
    <source>
        <dbReference type="Proteomes" id="UP001385951"/>
    </source>
</evidence>
<name>A0AAW0G9T0_9APHY</name>
<protein>
    <submittedName>
        <fullName evidence="1">Uncharacterized protein</fullName>
    </submittedName>
</protein>
<keyword evidence="2" id="KW-1185">Reference proteome</keyword>
<dbReference type="AlphaFoldDB" id="A0AAW0G9T0"/>
<gene>
    <name evidence="1" type="ORF">QCA50_008499</name>
</gene>
<proteinExistence type="predicted"/>
<comment type="caution">
    <text evidence="1">The sequence shown here is derived from an EMBL/GenBank/DDBJ whole genome shotgun (WGS) entry which is preliminary data.</text>
</comment>
<evidence type="ECO:0000313" key="1">
    <source>
        <dbReference type="EMBL" id="KAK7688129.1"/>
    </source>
</evidence>
<organism evidence="1 2">
    <name type="scientific">Cerrena zonata</name>
    <dbReference type="NCBI Taxonomy" id="2478898"/>
    <lineage>
        <taxon>Eukaryota</taxon>
        <taxon>Fungi</taxon>
        <taxon>Dikarya</taxon>
        <taxon>Basidiomycota</taxon>
        <taxon>Agaricomycotina</taxon>
        <taxon>Agaricomycetes</taxon>
        <taxon>Polyporales</taxon>
        <taxon>Cerrenaceae</taxon>
        <taxon>Cerrena</taxon>
    </lineage>
</organism>
<dbReference type="Proteomes" id="UP001385951">
    <property type="component" value="Unassembled WGS sequence"/>
</dbReference>